<reference evidence="3" key="1">
    <citation type="journal article" date="2019" name="Int. J. Syst. Evol. Microbiol.">
        <title>The Global Catalogue of Microorganisms (GCM) 10K type strain sequencing project: providing services to taxonomists for standard genome sequencing and annotation.</title>
        <authorList>
            <consortium name="The Broad Institute Genomics Platform"/>
            <consortium name="The Broad Institute Genome Sequencing Center for Infectious Disease"/>
            <person name="Wu L."/>
            <person name="Ma J."/>
        </authorList>
    </citation>
    <scope>NUCLEOTIDE SEQUENCE [LARGE SCALE GENOMIC DNA]</scope>
    <source>
        <strain evidence="3">CECT 7806</strain>
    </source>
</reference>
<gene>
    <name evidence="2" type="ORF">QWZ18_13335</name>
</gene>
<comment type="caution">
    <text evidence="2">The sequence shown here is derived from an EMBL/GenBank/DDBJ whole genome shotgun (WGS) entry which is preliminary data.</text>
</comment>
<dbReference type="InterPro" id="IPR019632">
    <property type="entry name" value="DUF2497"/>
</dbReference>
<name>A0ABT8AQQ8_9HYPH</name>
<feature type="compositionally biased region" description="Pro residues" evidence="1">
    <location>
        <begin position="103"/>
        <end position="118"/>
    </location>
</feature>
<accession>A0ABT8AQQ8</accession>
<evidence type="ECO:0000256" key="1">
    <source>
        <dbReference type="SAM" id="MobiDB-lite"/>
    </source>
</evidence>
<sequence length="197" mass="21470">MSAASPKIPDSKFQDKAADKAHEPSMEEILASIRRIIADDQATKPAETVAPEPEDVLDLAEVAEPVMRPRVVAPEPEPAVLDFDAIDFDDPIPVAREPEPEPEPIPEPPAPPSPPPQPLFQAPQPEPDALVSPATDASVSGAFNLLAHTVLTQNARTLEDLVKEMLRPMLKSWLDDNLPAVVERLVRAEIERVSRGR</sequence>
<feature type="region of interest" description="Disordered" evidence="1">
    <location>
        <begin position="70"/>
        <end position="135"/>
    </location>
</feature>
<feature type="compositionally biased region" description="Basic and acidic residues" evidence="1">
    <location>
        <begin position="9"/>
        <end position="24"/>
    </location>
</feature>
<evidence type="ECO:0000313" key="2">
    <source>
        <dbReference type="EMBL" id="MDN3571603.1"/>
    </source>
</evidence>
<dbReference type="EMBL" id="JAUFPT010000041">
    <property type="protein sequence ID" value="MDN3571603.1"/>
    <property type="molecule type" value="Genomic_DNA"/>
</dbReference>
<protein>
    <submittedName>
        <fullName evidence="2">DUF2497 domain-containing protein</fullName>
    </submittedName>
</protein>
<proteinExistence type="predicted"/>
<evidence type="ECO:0000313" key="3">
    <source>
        <dbReference type="Proteomes" id="UP001244297"/>
    </source>
</evidence>
<keyword evidence="3" id="KW-1185">Reference proteome</keyword>
<organism evidence="2 3">
    <name type="scientific">Methylobacterium longum</name>
    <dbReference type="NCBI Taxonomy" id="767694"/>
    <lineage>
        <taxon>Bacteria</taxon>
        <taxon>Pseudomonadati</taxon>
        <taxon>Pseudomonadota</taxon>
        <taxon>Alphaproteobacteria</taxon>
        <taxon>Hyphomicrobiales</taxon>
        <taxon>Methylobacteriaceae</taxon>
        <taxon>Methylobacterium</taxon>
    </lineage>
</organism>
<dbReference type="Pfam" id="PF10691">
    <property type="entry name" value="DUF2497"/>
    <property type="match status" value="1"/>
</dbReference>
<feature type="compositionally biased region" description="Low complexity" evidence="1">
    <location>
        <begin position="70"/>
        <end position="83"/>
    </location>
</feature>
<feature type="region of interest" description="Disordered" evidence="1">
    <location>
        <begin position="1"/>
        <end position="24"/>
    </location>
</feature>
<dbReference type="Proteomes" id="UP001244297">
    <property type="component" value="Unassembled WGS sequence"/>
</dbReference>
<dbReference type="RefSeq" id="WP_238291744.1">
    <property type="nucleotide sequence ID" value="NZ_BPQS01000045.1"/>
</dbReference>